<feature type="transmembrane region" description="Helical" evidence="7">
    <location>
        <begin position="12"/>
        <end position="30"/>
    </location>
</feature>
<keyword evidence="2 7" id="KW-0813">Transport</keyword>
<evidence type="ECO:0000256" key="4">
    <source>
        <dbReference type="ARBA" id="ARBA00022692"/>
    </source>
</evidence>
<organism evidence="9 10">
    <name type="scientific">Frisingicoccus caecimuris</name>
    <dbReference type="NCBI Taxonomy" id="1796636"/>
    <lineage>
        <taxon>Bacteria</taxon>
        <taxon>Bacillati</taxon>
        <taxon>Bacillota</taxon>
        <taxon>Clostridia</taxon>
        <taxon>Lachnospirales</taxon>
        <taxon>Lachnospiraceae</taxon>
        <taxon>Frisingicoccus</taxon>
    </lineage>
</organism>
<proteinExistence type="inferred from homology"/>
<feature type="transmembrane region" description="Helical" evidence="7">
    <location>
        <begin position="139"/>
        <end position="166"/>
    </location>
</feature>
<sequence>MIKYIVKRMATVLVVLWMVATLTYFTVHVTPGDTATAILYSVGGESAVNSDNLERVRSKYDLDRPVYEQYFEWVINAFKGKLGTSYKYNKPVAYMLKLRVPNTIRLGLAAVVLSIVISIPFGIVSALHHNRFLDHAGRLFTLLISSFPSFWVAVILIIICALKLKLLPVGGMQGPQSLILPAVTLSMGMTAATTRMMRSSMLDVMGQDYIWVCRAKGLKWNKIITRHMLKNALPPIITVIGLQIGHVLGGAVIIENIFSWPGVGGLLIDAINAKDTPMIEGCVLLIAFGYAMIHLIVDMIYACLDPKLKYGGEDA</sequence>
<dbReference type="EMBL" id="SLXA01000003">
    <property type="protein sequence ID" value="TCO85351.1"/>
    <property type="molecule type" value="Genomic_DNA"/>
</dbReference>
<name>A0A4R2LJ24_9FIRM</name>
<reference evidence="9 10" key="1">
    <citation type="submission" date="2019-03" db="EMBL/GenBank/DDBJ databases">
        <title>Genomic Encyclopedia of Type Strains, Phase IV (KMG-IV): sequencing the most valuable type-strain genomes for metagenomic binning, comparative biology and taxonomic classification.</title>
        <authorList>
            <person name="Goeker M."/>
        </authorList>
    </citation>
    <scope>NUCLEOTIDE SEQUENCE [LARGE SCALE GENOMIC DNA]</scope>
    <source>
        <strain evidence="9 10">DSM 28559</strain>
    </source>
</reference>
<dbReference type="InterPro" id="IPR000515">
    <property type="entry name" value="MetI-like"/>
</dbReference>
<keyword evidence="4 7" id="KW-0812">Transmembrane</keyword>
<gene>
    <name evidence="9" type="ORF">EV212_10372</name>
</gene>
<feature type="domain" description="ABC transmembrane type-1" evidence="8">
    <location>
        <begin position="100"/>
        <end position="301"/>
    </location>
</feature>
<dbReference type="Pfam" id="PF19300">
    <property type="entry name" value="BPD_transp_1_N"/>
    <property type="match status" value="1"/>
</dbReference>
<dbReference type="CDD" id="cd06261">
    <property type="entry name" value="TM_PBP2"/>
    <property type="match status" value="1"/>
</dbReference>
<feature type="transmembrane region" description="Helical" evidence="7">
    <location>
        <begin position="236"/>
        <end position="258"/>
    </location>
</feature>
<accession>A0A4R2LJ24</accession>
<dbReference type="InterPro" id="IPR035906">
    <property type="entry name" value="MetI-like_sf"/>
</dbReference>
<dbReference type="AlphaFoldDB" id="A0A4R2LJ24"/>
<evidence type="ECO:0000313" key="10">
    <source>
        <dbReference type="Proteomes" id="UP000295711"/>
    </source>
</evidence>
<comment type="similarity">
    <text evidence="7">Belongs to the binding-protein-dependent transport system permease family.</text>
</comment>
<dbReference type="GO" id="GO:0055085">
    <property type="term" value="P:transmembrane transport"/>
    <property type="evidence" value="ECO:0007669"/>
    <property type="project" value="InterPro"/>
</dbReference>
<feature type="transmembrane region" description="Helical" evidence="7">
    <location>
        <begin position="278"/>
        <end position="301"/>
    </location>
</feature>
<dbReference type="InterPro" id="IPR045621">
    <property type="entry name" value="BPD_transp_1_N"/>
</dbReference>
<dbReference type="Gene3D" id="1.10.3720.10">
    <property type="entry name" value="MetI-like"/>
    <property type="match status" value="1"/>
</dbReference>
<evidence type="ECO:0000256" key="7">
    <source>
        <dbReference type="RuleBase" id="RU363032"/>
    </source>
</evidence>
<dbReference type="RefSeq" id="WP_132089519.1">
    <property type="nucleotide sequence ID" value="NZ_JANKAQ010000003.1"/>
</dbReference>
<dbReference type="PROSITE" id="PS50928">
    <property type="entry name" value="ABC_TM1"/>
    <property type="match status" value="1"/>
</dbReference>
<comment type="caution">
    <text evidence="9">The sequence shown here is derived from an EMBL/GenBank/DDBJ whole genome shotgun (WGS) entry which is preliminary data.</text>
</comment>
<dbReference type="Pfam" id="PF00528">
    <property type="entry name" value="BPD_transp_1"/>
    <property type="match status" value="1"/>
</dbReference>
<feature type="transmembrane region" description="Helical" evidence="7">
    <location>
        <begin position="178"/>
        <end position="197"/>
    </location>
</feature>
<protein>
    <submittedName>
        <fullName evidence="9">Peptide/nickel transport system permease protein</fullName>
    </submittedName>
</protein>
<evidence type="ECO:0000256" key="2">
    <source>
        <dbReference type="ARBA" id="ARBA00022448"/>
    </source>
</evidence>
<evidence type="ECO:0000256" key="6">
    <source>
        <dbReference type="ARBA" id="ARBA00023136"/>
    </source>
</evidence>
<dbReference type="PANTHER" id="PTHR43163:SF6">
    <property type="entry name" value="DIPEPTIDE TRANSPORT SYSTEM PERMEASE PROTEIN DPPB-RELATED"/>
    <property type="match status" value="1"/>
</dbReference>
<keyword evidence="10" id="KW-1185">Reference proteome</keyword>
<dbReference type="GO" id="GO:0005886">
    <property type="term" value="C:plasma membrane"/>
    <property type="evidence" value="ECO:0007669"/>
    <property type="project" value="UniProtKB-SubCell"/>
</dbReference>
<keyword evidence="3" id="KW-1003">Cell membrane</keyword>
<dbReference type="SUPFAM" id="SSF161098">
    <property type="entry name" value="MetI-like"/>
    <property type="match status" value="1"/>
</dbReference>
<comment type="subcellular location">
    <subcellularLocation>
        <location evidence="1 7">Cell membrane</location>
        <topology evidence="1 7">Multi-pass membrane protein</topology>
    </subcellularLocation>
</comment>
<evidence type="ECO:0000256" key="1">
    <source>
        <dbReference type="ARBA" id="ARBA00004651"/>
    </source>
</evidence>
<evidence type="ECO:0000256" key="5">
    <source>
        <dbReference type="ARBA" id="ARBA00022989"/>
    </source>
</evidence>
<keyword evidence="6 7" id="KW-0472">Membrane</keyword>
<evidence type="ECO:0000313" key="9">
    <source>
        <dbReference type="EMBL" id="TCO85351.1"/>
    </source>
</evidence>
<feature type="transmembrane region" description="Helical" evidence="7">
    <location>
        <begin position="104"/>
        <end position="127"/>
    </location>
</feature>
<evidence type="ECO:0000256" key="3">
    <source>
        <dbReference type="ARBA" id="ARBA00022475"/>
    </source>
</evidence>
<dbReference type="OrthoDB" id="9806409at2"/>
<dbReference type="Proteomes" id="UP000295711">
    <property type="component" value="Unassembled WGS sequence"/>
</dbReference>
<keyword evidence="5 7" id="KW-1133">Transmembrane helix</keyword>
<dbReference type="PANTHER" id="PTHR43163">
    <property type="entry name" value="DIPEPTIDE TRANSPORT SYSTEM PERMEASE PROTEIN DPPB-RELATED"/>
    <property type="match status" value="1"/>
</dbReference>
<evidence type="ECO:0000259" key="8">
    <source>
        <dbReference type="PROSITE" id="PS50928"/>
    </source>
</evidence>